<keyword evidence="2" id="KW-0472">Membrane</keyword>
<dbReference type="InterPro" id="IPR036779">
    <property type="entry name" value="LysM_dom_sf"/>
</dbReference>
<keyword evidence="5" id="KW-1185">Reference proteome</keyword>
<keyword evidence="2" id="KW-1133">Transmembrane helix</keyword>
<name>D6STN1_9BACT</name>
<evidence type="ECO:0000259" key="3">
    <source>
        <dbReference type="PROSITE" id="PS51782"/>
    </source>
</evidence>
<comment type="caution">
    <text evidence="4">The sequence shown here is derived from an EMBL/GenBank/DDBJ whole genome shotgun (WGS) entry which is preliminary data.</text>
</comment>
<dbReference type="OrthoDB" id="9795421at2"/>
<accession>D6STN1</accession>
<dbReference type="eggNOG" id="COG1388">
    <property type="taxonomic scope" value="Bacteria"/>
</dbReference>
<gene>
    <name evidence="4" type="ORF">Dthio_PD1386</name>
</gene>
<organism evidence="4 5">
    <name type="scientific">Desulfonatronospira thiodismutans ASO3-1</name>
    <dbReference type="NCBI Taxonomy" id="555779"/>
    <lineage>
        <taxon>Bacteria</taxon>
        <taxon>Pseudomonadati</taxon>
        <taxon>Thermodesulfobacteriota</taxon>
        <taxon>Desulfovibrionia</taxon>
        <taxon>Desulfovibrionales</taxon>
        <taxon>Desulfonatronovibrionaceae</taxon>
        <taxon>Desulfonatronospira</taxon>
    </lineage>
</organism>
<sequence>MEKKNWINKLDDLEEDQPKENSNPRRKQFGMGRPPDNLISYIAGGAGIALVIILVVIFARGGDDVSSQELQEISSKLQNLEERMQILEEQAEERQVAFTDIWETSRDLNRRLEDQRENIDDMRQQLAALEEDPPVRPDPEPVQPPEPAERPEPEADEEYVYHEVQAGENLFRISLEYDISVDEIRELNDLGPDDPIQPGQKIRVSQ</sequence>
<dbReference type="Pfam" id="PF01476">
    <property type="entry name" value="LysM"/>
    <property type="match status" value="1"/>
</dbReference>
<keyword evidence="2" id="KW-0812">Transmembrane</keyword>
<proteinExistence type="predicted"/>
<protein>
    <submittedName>
        <fullName evidence="4">Peptidoglycan-binding lysin domain protein</fullName>
    </submittedName>
</protein>
<dbReference type="Proteomes" id="UP000005496">
    <property type="component" value="Unassembled WGS sequence"/>
</dbReference>
<feature type="transmembrane region" description="Helical" evidence="2">
    <location>
        <begin position="38"/>
        <end position="59"/>
    </location>
</feature>
<dbReference type="EMBL" id="ACJN02000003">
    <property type="protein sequence ID" value="EFI34047.1"/>
    <property type="molecule type" value="Genomic_DNA"/>
</dbReference>
<evidence type="ECO:0000313" key="5">
    <source>
        <dbReference type="Proteomes" id="UP000005496"/>
    </source>
</evidence>
<dbReference type="InterPro" id="IPR018392">
    <property type="entry name" value="LysM"/>
</dbReference>
<dbReference type="AlphaFoldDB" id="D6STN1"/>
<reference evidence="4" key="1">
    <citation type="submission" date="2010-05" db="EMBL/GenBank/DDBJ databases">
        <title>The draft genome of Desulfonatronospira thiodismutans ASO3-1.</title>
        <authorList>
            <consortium name="US DOE Joint Genome Institute (JGI-PGF)"/>
            <person name="Lucas S."/>
            <person name="Copeland A."/>
            <person name="Lapidus A."/>
            <person name="Cheng J.-F."/>
            <person name="Bruce D."/>
            <person name="Goodwin L."/>
            <person name="Pitluck S."/>
            <person name="Chertkov O."/>
            <person name="Brettin T."/>
            <person name="Detter J.C."/>
            <person name="Han C."/>
            <person name="Land M.L."/>
            <person name="Hauser L."/>
            <person name="Kyrpides N."/>
            <person name="Mikhailova N."/>
            <person name="Muyzer G."/>
            <person name="Woyke T."/>
        </authorList>
    </citation>
    <scope>NUCLEOTIDE SEQUENCE [LARGE SCALE GENOMIC DNA]</scope>
    <source>
        <strain evidence="4">ASO3-1</strain>
    </source>
</reference>
<dbReference type="Gene3D" id="3.10.350.10">
    <property type="entry name" value="LysM domain"/>
    <property type="match status" value="1"/>
</dbReference>
<dbReference type="PROSITE" id="PS51782">
    <property type="entry name" value="LYSM"/>
    <property type="match status" value="1"/>
</dbReference>
<dbReference type="RefSeq" id="WP_008871396.1">
    <property type="nucleotide sequence ID" value="NZ_ACJN02000003.1"/>
</dbReference>
<feature type="domain" description="LysM" evidence="3">
    <location>
        <begin position="160"/>
        <end position="204"/>
    </location>
</feature>
<feature type="region of interest" description="Disordered" evidence="1">
    <location>
        <begin position="1"/>
        <end position="33"/>
    </location>
</feature>
<dbReference type="SMART" id="SM00257">
    <property type="entry name" value="LysM"/>
    <property type="match status" value="1"/>
</dbReference>
<evidence type="ECO:0000256" key="1">
    <source>
        <dbReference type="SAM" id="MobiDB-lite"/>
    </source>
</evidence>
<evidence type="ECO:0000256" key="2">
    <source>
        <dbReference type="SAM" id="Phobius"/>
    </source>
</evidence>
<feature type="compositionally biased region" description="Basic and acidic residues" evidence="1">
    <location>
        <begin position="1"/>
        <end position="23"/>
    </location>
</feature>
<feature type="region of interest" description="Disordered" evidence="1">
    <location>
        <begin position="128"/>
        <end position="158"/>
    </location>
</feature>
<evidence type="ECO:0000313" key="4">
    <source>
        <dbReference type="EMBL" id="EFI34047.1"/>
    </source>
</evidence>
<dbReference type="SUPFAM" id="SSF54106">
    <property type="entry name" value="LysM domain"/>
    <property type="match status" value="1"/>
</dbReference>